<reference evidence="4 5" key="1">
    <citation type="journal article" date="2012" name="Science">
        <title>Ecological populations of bacteria act as socially cohesive units of antibiotic production and resistance.</title>
        <authorList>
            <person name="Cordero O.X."/>
            <person name="Wildschutte H."/>
            <person name="Kirkup B."/>
            <person name="Proehl S."/>
            <person name="Ngo L."/>
            <person name="Hussain F."/>
            <person name="Le Roux F."/>
            <person name="Mincer T."/>
            <person name="Polz M.F."/>
        </authorList>
    </citation>
    <scope>NUCLEOTIDE SEQUENCE [LARGE SCALE GENOMIC DNA]</scope>
    <source>
        <strain evidence="4 5">5S-186</strain>
    </source>
</reference>
<dbReference type="EMBL" id="AJYJ02000078">
    <property type="protein sequence ID" value="OEF16062.1"/>
    <property type="molecule type" value="Genomic_DNA"/>
</dbReference>
<dbReference type="PANTHER" id="PTHR43285">
    <property type="entry name" value="ANTHRANILATE PHOSPHORIBOSYLTRANSFERASE"/>
    <property type="match status" value="1"/>
</dbReference>
<dbReference type="SUPFAM" id="SSF47648">
    <property type="entry name" value="Nucleoside phosphorylase/phosphoribosyltransferase N-terminal domain"/>
    <property type="match status" value="1"/>
</dbReference>
<keyword evidence="1" id="KW-0328">Glycosyltransferase</keyword>
<dbReference type="InterPro" id="IPR005940">
    <property type="entry name" value="Anthranilate_Pribosyl_Tfrase"/>
</dbReference>
<evidence type="ECO:0000313" key="5">
    <source>
        <dbReference type="Proteomes" id="UP000095059"/>
    </source>
</evidence>
<dbReference type="GO" id="GO:0016740">
    <property type="term" value="F:transferase activity"/>
    <property type="evidence" value="ECO:0007669"/>
    <property type="project" value="UniProtKB-KW"/>
</dbReference>
<evidence type="ECO:0000256" key="2">
    <source>
        <dbReference type="ARBA" id="ARBA00022679"/>
    </source>
</evidence>
<comment type="caution">
    <text evidence="4">The sequence shown here is derived from an EMBL/GenBank/DDBJ whole genome shotgun (WGS) entry which is preliminary data.</text>
</comment>
<sequence length="334" mass="37443">MSSIIECIKTVGRGERSRKPLTFEQAYLVMKEYLAGDVSSDKMAMLMMLIRVQNETVDEISGFTTAIRESVRNVQTPELKDLQVDIDWACFAGKRQVQGPSWQLYAAQILANHGFRVLLHGHLQLGSTREHVSQVIDKLSIPKCDSIEATHRALDEGNIAYLPLSVYAPQVETMLLWQHEYGLRTPANTCARMLNPASAPISLRGSFHPGLPQLHGEAESRLQQATDDCSELALCFKGMGGESEYNPKVSQSLWCATKGVCEELYWEEALIDGLPVPKHCLLGTKPEQLQLMANTVIFNVANVLWANKRTEDYPREEAIITATQYWVDYVKTLS</sequence>
<organism evidence="4 5">
    <name type="scientific">Aliivibrio logei 5S-186</name>
    <dbReference type="NCBI Taxonomy" id="626086"/>
    <lineage>
        <taxon>Bacteria</taxon>
        <taxon>Pseudomonadati</taxon>
        <taxon>Pseudomonadota</taxon>
        <taxon>Gammaproteobacteria</taxon>
        <taxon>Vibrionales</taxon>
        <taxon>Vibrionaceae</taxon>
        <taxon>Aliivibrio</taxon>
    </lineage>
</organism>
<dbReference type="SUPFAM" id="SSF52418">
    <property type="entry name" value="Nucleoside phosphorylase/phosphoribosyltransferase catalytic domain"/>
    <property type="match status" value="1"/>
</dbReference>
<dbReference type="InterPro" id="IPR017459">
    <property type="entry name" value="Glycosyl_Trfase_fam3_N_dom"/>
</dbReference>
<dbReference type="RefSeq" id="WP_017021455.1">
    <property type="nucleotide sequence ID" value="NZ_AJYJ02000078.1"/>
</dbReference>
<accession>A0ABX3AXI5</accession>
<name>A0ABX3AXI5_ALILO</name>
<feature type="domain" description="Glycosyl transferase family 3 N-terminal" evidence="3">
    <location>
        <begin position="7"/>
        <end position="70"/>
    </location>
</feature>
<dbReference type="PANTHER" id="PTHR43285:SF2">
    <property type="entry name" value="ANTHRANILATE PHOSPHORIBOSYLTRANSFERASE"/>
    <property type="match status" value="1"/>
</dbReference>
<evidence type="ECO:0000313" key="4">
    <source>
        <dbReference type="EMBL" id="OEF16062.1"/>
    </source>
</evidence>
<dbReference type="InterPro" id="IPR035902">
    <property type="entry name" value="Nuc_phospho_transferase"/>
</dbReference>
<dbReference type="Gene3D" id="1.20.970.10">
    <property type="entry name" value="Transferase, Pyrimidine Nucleoside Phosphorylase, Chain C"/>
    <property type="match status" value="1"/>
</dbReference>
<dbReference type="Pfam" id="PF02885">
    <property type="entry name" value="Glycos_trans_3N"/>
    <property type="match status" value="1"/>
</dbReference>
<evidence type="ECO:0000256" key="1">
    <source>
        <dbReference type="ARBA" id="ARBA00022676"/>
    </source>
</evidence>
<keyword evidence="5" id="KW-1185">Reference proteome</keyword>
<evidence type="ECO:0000259" key="3">
    <source>
        <dbReference type="Pfam" id="PF02885"/>
    </source>
</evidence>
<dbReference type="Proteomes" id="UP000095059">
    <property type="component" value="Unassembled WGS sequence"/>
</dbReference>
<proteinExistence type="predicted"/>
<dbReference type="Gene3D" id="3.40.1030.10">
    <property type="entry name" value="Nucleoside phosphorylase/phosphoribosyltransferase catalytic domain"/>
    <property type="match status" value="1"/>
</dbReference>
<protein>
    <submittedName>
        <fullName evidence="4">Glycosyl transferase</fullName>
    </submittedName>
</protein>
<dbReference type="NCBIfam" id="NF006564">
    <property type="entry name" value="PRK09071.1"/>
    <property type="match status" value="1"/>
</dbReference>
<dbReference type="InterPro" id="IPR036320">
    <property type="entry name" value="Glycosyl_Trfase_fam3_N_dom_sf"/>
</dbReference>
<keyword evidence="2 4" id="KW-0808">Transferase</keyword>
<gene>
    <name evidence="4" type="ORF">A1Q5_07190</name>
</gene>